<dbReference type="GO" id="GO:0006508">
    <property type="term" value="P:proteolysis"/>
    <property type="evidence" value="ECO:0007669"/>
    <property type="project" value="UniProtKB-KW"/>
</dbReference>
<proteinExistence type="inferred from homology"/>
<dbReference type="SUPFAM" id="SSF54211">
    <property type="entry name" value="Ribosomal protein S5 domain 2-like"/>
    <property type="match status" value="1"/>
</dbReference>
<dbReference type="SUPFAM" id="SSF50156">
    <property type="entry name" value="PDZ domain-like"/>
    <property type="match status" value="1"/>
</dbReference>
<dbReference type="InterPro" id="IPR036034">
    <property type="entry name" value="PDZ_sf"/>
</dbReference>
<comment type="catalytic activity">
    <reaction evidence="1">
        <text>Hydrolysis of proteins in presence of ATP.</text>
        <dbReference type="EC" id="3.4.21.53"/>
    </reaction>
</comment>
<dbReference type="PROSITE" id="PS50106">
    <property type="entry name" value="PDZ"/>
    <property type="match status" value="1"/>
</dbReference>
<name>A0A6H9YHG1_9ACTN</name>
<gene>
    <name evidence="4" type="ORF">F8566_35280</name>
</gene>
<evidence type="ECO:0000259" key="2">
    <source>
        <dbReference type="PROSITE" id="PS50106"/>
    </source>
</evidence>
<comment type="caution">
    <text evidence="4">The sequence shown here is derived from an EMBL/GenBank/DDBJ whole genome shotgun (WGS) entry which is preliminary data.</text>
</comment>
<feature type="active site" evidence="1">
    <location>
        <position position="289"/>
    </location>
</feature>
<dbReference type="EMBL" id="WBMT01000019">
    <property type="protein sequence ID" value="KAB2343395.1"/>
    <property type="molecule type" value="Genomic_DNA"/>
</dbReference>
<dbReference type="EC" id="3.4.21.53" evidence="1"/>
<dbReference type="GO" id="GO:0030163">
    <property type="term" value="P:protein catabolic process"/>
    <property type="evidence" value="ECO:0007669"/>
    <property type="project" value="InterPro"/>
</dbReference>
<feature type="domain" description="PDZ" evidence="2">
    <location>
        <begin position="143"/>
        <end position="199"/>
    </location>
</feature>
<dbReference type="Pfam" id="PF13180">
    <property type="entry name" value="PDZ_2"/>
    <property type="match status" value="1"/>
</dbReference>
<dbReference type="GO" id="GO:0005524">
    <property type="term" value="F:ATP binding"/>
    <property type="evidence" value="ECO:0007669"/>
    <property type="project" value="InterPro"/>
</dbReference>
<dbReference type="InterPro" id="IPR014721">
    <property type="entry name" value="Ribsml_uS5_D2-typ_fold_subgr"/>
</dbReference>
<feature type="active site" evidence="1">
    <location>
        <position position="244"/>
    </location>
</feature>
<dbReference type="GO" id="GO:0004252">
    <property type="term" value="F:serine-type endopeptidase activity"/>
    <property type="evidence" value="ECO:0007669"/>
    <property type="project" value="UniProtKB-UniRule"/>
</dbReference>
<dbReference type="PROSITE" id="PS51786">
    <property type="entry name" value="LON_PROTEOLYTIC"/>
    <property type="match status" value="1"/>
</dbReference>
<dbReference type="OrthoDB" id="2356897at2"/>
<keyword evidence="1" id="KW-0378">Hydrolase</keyword>
<keyword evidence="1" id="KW-0720">Serine protease</keyword>
<dbReference type="InterPro" id="IPR001478">
    <property type="entry name" value="PDZ"/>
</dbReference>
<dbReference type="PANTHER" id="PTHR10046">
    <property type="entry name" value="ATP DEPENDENT LON PROTEASE FAMILY MEMBER"/>
    <property type="match status" value="1"/>
</dbReference>
<keyword evidence="1" id="KW-0645">Protease</keyword>
<feature type="domain" description="Lon proteolytic" evidence="3">
    <location>
        <begin position="236"/>
        <end position="337"/>
    </location>
</feature>
<dbReference type="RefSeq" id="WP_151566198.1">
    <property type="nucleotide sequence ID" value="NZ_WBMT01000019.1"/>
</dbReference>
<dbReference type="Pfam" id="PF05362">
    <property type="entry name" value="Lon_C"/>
    <property type="match status" value="1"/>
</dbReference>
<dbReference type="GO" id="GO:0004176">
    <property type="term" value="F:ATP-dependent peptidase activity"/>
    <property type="evidence" value="ECO:0007669"/>
    <property type="project" value="UniProtKB-UniRule"/>
</dbReference>
<dbReference type="InterPro" id="IPR008269">
    <property type="entry name" value="Lon_proteolytic"/>
</dbReference>
<evidence type="ECO:0000313" key="5">
    <source>
        <dbReference type="Proteomes" id="UP000468735"/>
    </source>
</evidence>
<reference evidence="4 5" key="1">
    <citation type="submission" date="2019-09" db="EMBL/GenBank/DDBJ databases">
        <title>Actinomadura physcomitrii sp. nov., a novel actinomycete isolated from moss [Physcomitrium sphaericum (Ludw) Fuernr].</title>
        <authorList>
            <person name="Zhuang X."/>
            <person name="Liu C."/>
        </authorList>
    </citation>
    <scope>NUCLEOTIDE SEQUENCE [LARGE SCALE GENOMIC DNA]</scope>
    <source>
        <strain evidence="4 5">HMC1</strain>
    </source>
</reference>
<evidence type="ECO:0000313" key="4">
    <source>
        <dbReference type="EMBL" id="KAB2343395.1"/>
    </source>
</evidence>
<sequence>MSRRAATLTLTSVLVLIFALVGSFMPVPYVALMPGPTSNTLGTNDKGQPLVKIDGREVYPATGHLNFTTVTYRGGPGARIDLFTALRGWVDDDVAIVPEETIFPKNESQQQVDEENTRQMRDSQQNAEAAALNHLKVPISIQVLVDSVQKGKPADGKIKPGDEIIAVDATKVTSVAQVTELMAKRKIGNPVTVTLKRGGAEQKVSLTTAASPDGKRPVVGVVLGDQYKFPFKVDISVGDIGGPSAGLMFSLAIVDKLTPGALTGGKFIAGTGTITPEGKVGPIGGIQQKMIAARHAGATVFLTPADNCTDAVAARPDGLRLVRADTLDSAIKSLESLNAGKNDLPACPGS</sequence>
<dbReference type="InterPro" id="IPR027065">
    <property type="entry name" value="Lon_Prtase"/>
</dbReference>
<evidence type="ECO:0000256" key="1">
    <source>
        <dbReference type="PROSITE-ProRule" id="PRU01122"/>
    </source>
</evidence>
<accession>A0A6H9YHG1</accession>
<dbReference type="Proteomes" id="UP000468735">
    <property type="component" value="Unassembled WGS sequence"/>
</dbReference>
<organism evidence="4 5">
    <name type="scientific">Actinomadura rudentiformis</name>
    <dbReference type="NCBI Taxonomy" id="359158"/>
    <lineage>
        <taxon>Bacteria</taxon>
        <taxon>Bacillati</taxon>
        <taxon>Actinomycetota</taxon>
        <taxon>Actinomycetes</taxon>
        <taxon>Streptosporangiales</taxon>
        <taxon>Thermomonosporaceae</taxon>
        <taxon>Actinomadura</taxon>
    </lineage>
</organism>
<keyword evidence="5" id="KW-1185">Reference proteome</keyword>
<evidence type="ECO:0000259" key="3">
    <source>
        <dbReference type="PROSITE" id="PS51786"/>
    </source>
</evidence>
<protein>
    <recommendedName>
        <fullName evidence="1">endopeptidase La</fullName>
        <ecNumber evidence="1">3.4.21.53</ecNumber>
    </recommendedName>
</protein>
<dbReference type="Gene3D" id="3.30.230.10">
    <property type="match status" value="1"/>
</dbReference>
<dbReference type="InterPro" id="IPR020568">
    <property type="entry name" value="Ribosomal_Su5_D2-typ_SF"/>
</dbReference>
<dbReference type="SMART" id="SM00228">
    <property type="entry name" value="PDZ"/>
    <property type="match status" value="1"/>
</dbReference>
<comment type="similarity">
    <text evidence="1">Belongs to the peptidase S16 family.</text>
</comment>
<dbReference type="AlphaFoldDB" id="A0A6H9YHG1"/>